<evidence type="ECO:0000313" key="1">
    <source>
        <dbReference type="EMBL" id="SLM31898.1"/>
    </source>
</evidence>
<dbReference type="EMBL" id="FWEV01000292">
    <property type="protein sequence ID" value="SLM31898.1"/>
    <property type="molecule type" value="Genomic_DNA"/>
</dbReference>
<evidence type="ECO:0000313" key="2">
    <source>
        <dbReference type="Proteomes" id="UP000191931"/>
    </source>
</evidence>
<keyword evidence="2" id="KW-1185">Reference proteome</keyword>
<accession>A0A1W1HHP7</accession>
<evidence type="ECO:0008006" key="3">
    <source>
        <dbReference type="Google" id="ProtNLM"/>
    </source>
</evidence>
<proteinExistence type="predicted"/>
<dbReference type="AlphaFoldDB" id="A0A1W1HHP7"/>
<sequence length="42" mass="4747">MTLEQGNSPAKANRIRCVALFWGVQKVSLHKILIIIRNTINV</sequence>
<organism evidence="1 2">
    <name type="scientific">Desulfamplus magnetovallimortis</name>
    <dbReference type="NCBI Taxonomy" id="1246637"/>
    <lineage>
        <taxon>Bacteria</taxon>
        <taxon>Pseudomonadati</taxon>
        <taxon>Thermodesulfobacteriota</taxon>
        <taxon>Desulfobacteria</taxon>
        <taxon>Desulfobacterales</taxon>
        <taxon>Desulfobacteraceae</taxon>
        <taxon>Desulfamplus</taxon>
    </lineage>
</organism>
<reference evidence="1 2" key="1">
    <citation type="submission" date="2017-03" db="EMBL/GenBank/DDBJ databases">
        <authorList>
            <person name="Afonso C.L."/>
            <person name="Miller P.J."/>
            <person name="Scott M.A."/>
            <person name="Spackman E."/>
            <person name="Goraichik I."/>
            <person name="Dimitrov K.M."/>
            <person name="Suarez D.L."/>
            <person name="Swayne D.E."/>
        </authorList>
    </citation>
    <scope>NUCLEOTIDE SEQUENCE [LARGE SCALE GENOMIC DNA]</scope>
    <source>
        <strain evidence="1">PRJEB14757</strain>
    </source>
</reference>
<dbReference type="Proteomes" id="UP000191931">
    <property type="component" value="Unassembled WGS sequence"/>
</dbReference>
<name>A0A1W1HHP7_9BACT</name>
<gene>
    <name evidence="1" type="ORF">MTBBW1_50021</name>
</gene>
<protein>
    <recommendedName>
        <fullName evidence="3">Transposase</fullName>
    </recommendedName>
</protein>